<dbReference type="PROSITE" id="PS50082">
    <property type="entry name" value="WD_REPEATS_2"/>
    <property type="match status" value="7"/>
</dbReference>
<dbReference type="SMART" id="SM00320">
    <property type="entry name" value="WD40"/>
    <property type="match status" value="7"/>
</dbReference>
<feature type="repeat" description="WD" evidence="3">
    <location>
        <begin position="352"/>
        <end position="393"/>
    </location>
</feature>
<dbReference type="Proteomes" id="UP001164935">
    <property type="component" value="Chromosome"/>
</dbReference>
<dbReference type="PIRSF" id="PIRSF002394">
    <property type="entry name" value="GN-bd_beta"/>
    <property type="match status" value="1"/>
</dbReference>
<name>A0AA46TPP1_9GAMM</name>
<feature type="repeat" description="WD" evidence="3">
    <location>
        <begin position="267"/>
        <end position="308"/>
    </location>
</feature>
<dbReference type="PROSITE" id="PS50294">
    <property type="entry name" value="WD_REPEATS_REGION"/>
    <property type="match status" value="5"/>
</dbReference>
<evidence type="ECO:0000313" key="5">
    <source>
        <dbReference type="Proteomes" id="UP001164935"/>
    </source>
</evidence>
<accession>A0AA46TPP1</accession>
<dbReference type="InterPro" id="IPR015943">
    <property type="entry name" value="WD40/YVTN_repeat-like_dom_sf"/>
</dbReference>
<dbReference type="Pfam" id="PF00400">
    <property type="entry name" value="WD40"/>
    <property type="match status" value="7"/>
</dbReference>
<reference evidence="4" key="1">
    <citation type="submission" date="2022-05" db="EMBL/GenBank/DDBJ databases">
        <title>Complete sequence of a novel PHA-producing Halomonas strain.</title>
        <authorList>
            <person name="Zheng Z."/>
        </authorList>
    </citation>
    <scope>NUCLEOTIDE SEQUENCE</scope>
    <source>
        <strain evidence="4">ZZQ-149</strain>
    </source>
</reference>
<proteinExistence type="predicted"/>
<keyword evidence="2" id="KW-0677">Repeat</keyword>
<feature type="repeat" description="WD" evidence="3">
    <location>
        <begin position="225"/>
        <end position="266"/>
    </location>
</feature>
<evidence type="ECO:0000256" key="1">
    <source>
        <dbReference type="ARBA" id="ARBA00022574"/>
    </source>
</evidence>
<dbReference type="KEGG" id="hqn:M0220_13770"/>
<dbReference type="PANTHER" id="PTHR19879">
    <property type="entry name" value="TRANSCRIPTION INITIATION FACTOR TFIID"/>
    <property type="match status" value="1"/>
</dbReference>
<organism evidence="4 5">
    <name type="scientific">Halomonas qinghailakensis</name>
    <dbReference type="NCBI Taxonomy" id="2937790"/>
    <lineage>
        <taxon>Bacteria</taxon>
        <taxon>Pseudomonadati</taxon>
        <taxon>Pseudomonadota</taxon>
        <taxon>Gammaproteobacteria</taxon>
        <taxon>Oceanospirillales</taxon>
        <taxon>Halomonadaceae</taxon>
        <taxon>Halomonas</taxon>
    </lineage>
</organism>
<protein>
    <submittedName>
        <fullName evidence="4">WD40 repeat domain-containing protein</fullName>
    </submittedName>
</protein>
<dbReference type="RefSeq" id="WP_264017965.1">
    <property type="nucleotide sequence ID" value="NZ_CP096973.1"/>
</dbReference>
<dbReference type="SUPFAM" id="SSF50978">
    <property type="entry name" value="WD40 repeat-like"/>
    <property type="match status" value="1"/>
</dbReference>
<dbReference type="InterPro" id="IPR036322">
    <property type="entry name" value="WD40_repeat_dom_sf"/>
</dbReference>
<gene>
    <name evidence="4" type="ORF">M0220_13770</name>
</gene>
<dbReference type="InterPro" id="IPR020472">
    <property type="entry name" value="WD40_PAC1"/>
</dbReference>
<dbReference type="AlphaFoldDB" id="A0AA46TPP1"/>
<dbReference type="EMBL" id="CP096973">
    <property type="protein sequence ID" value="UYO73931.1"/>
    <property type="molecule type" value="Genomic_DNA"/>
</dbReference>
<sequence>MSHRSIVKKQNNLNSATANGSASFNIRETQTLVSPEELTRFLELSLDSCTDEYLRRLALFTVQSADIAVITKQLDLQRKRLEQHDRSLTEQSAALAETASRMEAQIEGIEQKQSLERLRELLRFEGHTAEVLSIAFSPDGKRVLSSSADRTIRLWDAESGRQLRRINVRNWVRSVAFNPDNEQILSGSDFNTIEIWDAKYGHEKETSESLLSDLDTIFTRELRLFNGHEDWVNSVVFSPDGKLVLSGSDDHTMRLWDADSGHELRCFEGYEDSVNSVAFSPDGNQVVSGSSDGTVRLCDTESGRELWCLKVHEGCKVNTVAFDPSGKRVLSDSFGHTIRLWDSESGRELMCFVGHTNQINSAAFSPDGKWMLTGSDDKTVRLWDAEQGLELRCFVGHKNLVSSVAFSPDGQRLLSSSADHTVRLWGGSLRCVTRI</sequence>
<dbReference type="Gene3D" id="2.130.10.10">
    <property type="entry name" value="YVTN repeat-like/Quinoprotein amine dehydrogenase"/>
    <property type="match status" value="3"/>
</dbReference>
<keyword evidence="1 3" id="KW-0853">WD repeat</keyword>
<evidence type="ECO:0000313" key="4">
    <source>
        <dbReference type="EMBL" id="UYO73931.1"/>
    </source>
</evidence>
<dbReference type="InterPro" id="IPR001680">
    <property type="entry name" value="WD40_rpt"/>
</dbReference>
<feature type="repeat" description="WD" evidence="3">
    <location>
        <begin position="124"/>
        <end position="165"/>
    </location>
</feature>
<evidence type="ECO:0000256" key="2">
    <source>
        <dbReference type="ARBA" id="ARBA00022737"/>
    </source>
</evidence>
<dbReference type="InterPro" id="IPR019775">
    <property type="entry name" value="WD40_repeat_CS"/>
</dbReference>
<dbReference type="PROSITE" id="PS00678">
    <property type="entry name" value="WD_REPEATS_1"/>
    <property type="match status" value="3"/>
</dbReference>
<dbReference type="PRINTS" id="PR00320">
    <property type="entry name" value="GPROTEINBRPT"/>
</dbReference>
<feature type="repeat" description="WD" evidence="3">
    <location>
        <begin position="172"/>
        <end position="206"/>
    </location>
</feature>
<evidence type="ECO:0000256" key="3">
    <source>
        <dbReference type="PROSITE-ProRule" id="PRU00221"/>
    </source>
</evidence>
<dbReference type="CDD" id="cd00200">
    <property type="entry name" value="WD40"/>
    <property type="match status" value="1"/>
</dbReference>
<feature type="repeat" description="WD" evidence="3">
    <location>
        <begin position="394"/>
        <end position="425"/>
    </location>
</feature>
<keyword evidence="5" id="KW-1185">Reference proteome</keyword>
<dbReference type="PANTHER" id="PTHR19879:SF9">
    <property type="entry name" value="TRANSCRIPTION INITIATION FACTOR TFIID SUBUNIT 5"/>
    <property type="match status" value="1"/>
</dbReference>
<feature type="repeat" description="WD" evidence="3">
    <location>
        <begin position="317"/>
        <end position="351"/>
    </location>
</feature>